<gene>
    <name evidence="4" type="ORF">SAMN04487861_12844</name>
</gene>
<reference evidence="4 5" key="1">
    <citation type="submission" date="2016-10" db="EMBL/GenBank/DDBJ databases">
        <authorList>
            <person name="de Groot N.N."/>
        </authorList>
    </citation>
    <scope>NUCLEOTIDE SEQUENCE [LARGE SCALE GENOMIC DNA]</scope>
    <source>
        <strain evidence="4 5">Z108</strain>
    </source>
</reference>
<organism evidence="4 5">
    <name type="scientific">Selenomonas ruminantium</name>
    <dbReference type="NCBI Taxonomy" id="971"/>
    <lineage>
        <taxon>Bacteria</taxon>
        <taxon>Bacillati</taxon>
        <taxon>Bacillota</taxon>
        <taxon>Negativicutes</taxon>
        <taxon>Selenomonadales</taxon>
        <taxon>Selenomonadaceae</taxon>
        <taxon>Selenomonas</taxon>
    </lineage>
</organism>
<feature type="domain" description="Nitroreductase" evidence="3">
    <location>
        <begin position="63"/>
        <end position="146"/>
    </location>
</feature>
<name>A0A1G7VGE9_SELRU</name>
<dbReference type="InterPro" id="IPR000415">
    <property type="entry name" value="Nitroreductase-like"/>
</dbReference>
<dbReference type="EMBL" id="FOQK01000028">
    <property type="protein sequence ID" value="SFI32604.1"/>
    <property type="molecule type" value="Genomic_DNA"/>
</dbReference>
<dbReference type="Gene3D" id="3.40.109.10">
    <property type="entry name" value="NADH Oxidase"/>
    <property type="match status" value="1"/>
</dbReference>
<dbReference type="GO" id="GO:0016491">
    <property type="term" value="F:oxidoreductase activity"/>
    <property type="evidence" value="ECO:0007669"/>
    <property type="project" value="UniProtKB-KW"/>
</dbReference>
<sequence>MDILPEILNRRSIRKYKSTRVTDEQISDLILAASLAPSGSNEQPWDFIVVKSKEMKEKICELDHNQKWMLQAPVFIVCVGKSTYRKDDSMERTIRDSAIAITHILLQAQHMGLATCWTGWYEQDEMRNLLGLTDKDYVTGIIIVGYADENPDARPRRKATYTEI</sequence>
<evidence type="ECO:0000313" key="4">
    <source>
        <dbReference type="EMBL" id="SFI32604.1"/>
    </source>
</evidence>
<comment type="similarity">
    <text evidence="1">Belongs to the nitroreductase family.</text>
</comment>
<evidence type="ECO:0000256" key="1">
    <source>
        <dbReference type="ARBA" id="ARBA00007118"/>
    </source>
</evidence>
<keyword evidence="2" id="KW-0560">Oxidoreductase</keyword>
<dbReference type="RefSeq" id="WP_231473903.1">
    <property type="nucleotide sequence ID" value="NZ_FOQK01000028.1"/>
</dbReference>
<evidence type="ECO:0000256" key="2">
    <source>
        <dbReference type="ARBA" id="ARBA00023002"/>
    </source>
</evidence>
<accession>A0A1G7VGE9</accession>
<evidence type="ECO:0000259" key="3">
    <source>
        <dbReference type="Pfam" id="PF00881"/>
    </source>
</evidence>
<evidence type="ECO:0000313" key="5">
    <source>
        <dbReference type="Proteomes" id="UP000183639"/>
    </source>
</evidence>
<dbReference type="PANTHER" id="PTHR43673:SF10">
    <property type="entry name" value="NADH DEHYDROGENASE_NAD(P)H NITROREDUCTASE XCC3605-RELATED"/>
    <property type="match status" value="1"/>
</dbReference>
<proteinExistence type="inferred from homology"/>
<dbReference type="SUPFAM" id="SSF55469">
    <property type="entry name" value="FMN-dependent nitroreductase-like"/>
    <property type="match status" value="1"/>
</dbReference>
<dbReference type="Proteomes" id="UP000183639">
    <property type="component" value="Unassembled WGS sequence"/>
</dbReference>
<dbReference type="PANTHER" id="PTHR43673">
    <property type="entry name" value="NAD(P)H NITROREDUCTASE YDGI-RELATED"/>
    <property type="match status" value="1"/>
</dbReference>
<dbReference type="InterPro" id="IPR029479">
    <property type="entry name" value="Nitroreductase"/>
</dbReference>
<feature type="domain" description="Nitroreductase" evidence="3">
    <location>
        <begin position="7"/>
        <end position="62"/>
    </location>
</feature>
<dbReference type="Pfam" id="PF00881">
    <property type="entry name" value="Nitroreductase"/>
    <property type="match status" value="2"/>
</dbReference>
<protein>
    <submittedName>
        <fullName evidence="4">Nitroreductase</fullName>
    </submittedName>
</protein>
<dbReference type="AlphaFoldDB" id="A0A1G7VGE9"/>